<dbReference type="Pfam" id="PF04003">
    <property type="entry name" value="Utp12"/>
    <property type="match status" value="1"/>
</dbReference>
<dbReference type="PANTHER" id="PTHR44267:SF1">
    <property type="entry name" value="WD REPEAT-CONTAINING PROTEIN 43"/>
    <property type="match status" value="1"/>
</dbReference>
<dbReference type="Gene3D" id="2.130.10.10">
    <property type="entry name" value="YVTN repeat-like/Quinoprotein amine dehydrogenase"/>
    <property type="match status" value="1"/>
</dbReference>
<dbReference type="Proteomes" id="UP000774326">
    <property type="component" value="Unassembled WGS sequence"/>
</dbReference>
<dbReference type="GO" id="GO:0000462">
    <property type="term" value="P:maturation of SSU-rRNA from tricistronic rRNA transcript (SSU-rRNA, 5.8S rRNA, LSU-rRNA)"/>
    <property type="evidence" value="ECO:0007669"/>
    <property type="project" value="TreeGrafter"/>
</dbReference>
<reference evidence="6" key="2">
    <citation type="submission" date="2021-01" db="EMBL/GenBank/DDBJ databases">
        <authorList>
            <person name="Schikora-Tamarit M.A."/>
        </authorList>
    </citation>
    <scope>NUCLEOTIDE SEQUENCE</scope>
    <source>
        <strain evidence="6">CBS2887</strain>
    </source>
</reference>
<gene>
    <name evidence="6" type="ORF">WICPIJ_006753</name>
</gene>
<feature type="region of interest" description="Disordered" evidence="4">
    <location>
        <begin position="428"/>
        <end position="451"/>
    </location>
</feature>
<evidence type="ECO:0000259" key="5">
    <source>
        <dbReference type="Pfam" id="PF04003"/>
    </source>
</evidence>
<sequence length="713" mass="78879">MSSLIVSQFSQSGQHYTSVIQALDTHKVRTQSTESSSLVHAFPLDKGVKVTCLSWGQNANTSKSTSAVSTEDTVSIENQVVNICTSKGTILLYNPLADQIIATLTNPNHVPFVSFEFSRATNSGWSVDVNSNVIEWDLLLFKVKETYKFDTELQDVKIVRVVKYQGKTCLLLASQSIVLYDLGAKEVLRSFPGHISPIHTLIPFSSDGKKNDNTAATTHFITAAEGDRFVNVYSLDNSTAANVLVAQSNIKSCSYSNSNVSILSEDGIVELFTDILTKPTLSTAKTNSRRKGQQSKQSQHKIHLTREETSQPIAITSCVLLPAAASHADALKISWLESSEIPYFQTIQLAKLATETITISKAKPAVLATDHSLYGRDVAAPTHYNEGQTHVTSGDNLRHLDNKESLEDELEYDENDGPSMFEKLDALSKKGQQYQPQHQPQSTTTNKKKRSTQAIAGSLTTILTQSLRTNDHTLLETVLSTTDINVIRSTISRLDTSLSILLLERLAERIARHSNRQGQLNVWVKWVLVVHGAYLVNLTDGALAKGLSSLNSTLIKRAGTLPRLSELKSMIGVYYDLKELESGAGGDADYDMEQSEDDEEEEEDEEEVEYVEELDDAGLIDDGEEDYDMDEDIEDEEEGYIRTAASDSDDDEAVEKFASDGEYDQEEGFSDEEIGAAKGVEEDEEEEDLEQAQLMDKIKSLKAKQDKKKSKKM</sequence>
<protein>
    <recommendedName>
        <fullName evidence="5">Small-subunit processome Utp12 domain-containing protein</fullName>
    </recommendedName>
</protein>
<accession>A0A9P8Q3P3</accession>
<dbReference type="AlphaFoldDB" id="A0A9P8Q3P3"/>
<feature type="compositionally biased region" description="Basic residues" evidence="4">
    <location>
        <begin position="287"/>
        <end position="303"/>
    </location>
</feature>
<evidence type="ECO:0000256" key="4">
    <source>
        <dbReference type="SAM" id="MobiDB-lite"/>
    </source>
</evidence>
<name>A0A9P8Q3P3_WICPI</name>
<feature type="region of interest" description="Disordered" evidence="4">
    <location>
        <begin position="584"/>
        <end position="713"/>
    </location>
</feature>
<feature type="compositionally biased region" description="Basic residues" evidence="4">
    <location>
        <begin position="700"/>
        <end position="713"/>
    </location>
</feature>
<dbReference type="PANTHER" id="PTHR44267">
    <property type="entry name" value="WD REPEAT-CONTAINING PROTEIN 43"/>
    <property type="match status" value="1"/>
</dbReference>
<dbReference type="InterPro" id="IPR007148">
    <property type="entry name" value="SSU_processome_Utp12"/>
</dbReference>
<dbReference type="SUPFAM" id="SSF50978">
    <property type="entry name" value="WD40 repeat-like"/>
    <property type="match status" value="1"/>
</dbReference>
<evidence type="ECO:0000256" key="1">
    <source>
        <dbReference type="ARBA" id="ARBA00004123"/>
    </source>
</evidence>
<comment type="caution">
    <text evidence="6">The sequence shown here is derived from an EMBL/GenBank/DDBJ whole genome shotgun (WGS) entry which is preliminary data.</text>
</comment>
<feature type="region of interest" description="Disordered" evidence="4">
    <location>
        <begin position="283"/>
        <end position="304"/>
    </location>
</feature>
<proteinExistence type="inferred from homology"/>
<evidence type="ECO:0000313" key="6">
    <source>
        <dbReference type="EMBL" id="KAH3682284.1"/>
    </source>
</evidence>
<organism evidence="6 7">
    <name type="scientific">Wickerhamomyces pijperi</name>
    <name type="common">Yeast</name>
    <name type="synonym">Pichia pijperi</name>
    <dbReference type="NCBI Taxonomy" id="599730"/>
    <lineage>
        <taxon>Eukaryota</taxon>
        <taxon>Fungi</taxon>
        <taxon>Dikarya</taxon>
        <taxon>Ascomycota</taxon>
        <taxon>Saccharomycotina</taxon>
        <taxon>Saccharomycetes</taxon>
        <taxon>Phaffomycetales</taxon>
        <taxon>Wickerhamomycetaceae</taxon>
        <taxon>Wickerhamomyces</taxon>
    </lineage>
</organism>
<feature type="compositionally biased region" description="Acidic residues" evidence="4">
    <location>
        <begin position="588"/>
        <end position="638"/>
    </location>
</feature>
<feature type="compositionally biased region" description="Acidic residues" evidence="4">
    <location>
        <begin position="661"/>
        <end position="674"/>
    </location>
</feature>
<feature type="compositionally biased region" description="Low complexity" evidence="4">
    <location>
        <begin position="432"/>
        <end position="441"/>
    </location>
</feature>
<evidence type="ECO:0000313" key="7">
    <source>
        <dbReference type="Proteomes" id="UP000774326"/>
    </source>
</evidence>
<dbReference type="InterPro" id="IPR036322">
    <property type="entry name" value="WD40_repeat_dom_sf"/>
</dbReference>
<evidence type="ECO:0000256" key="2">
    <source>
        <dbReference type="ARBA" id="ARBA00023242"/>
    </source>
</evidence>
<comment type="subcellular location">
    <subcellularLocation>
        <location evidence="1">Nucleus</location>
    </subcellularLocation>
</comment>
<feature type="domain" description="Small-subunit processome Utp12" evidence="5">
    <location>
        <begin position="470"/>
        <end position="568"/>
    </location>
</feature>
<dbReference type="InterPro" id="IPR015943">
    <property type="entry name" value="WD40/YVTN_repeat-like_dom_sf"/>
</dbReference>
<evidence type="ECO:0000256" key="3">
    <source>
        <dbReference type="ARBA" id="ARBA00038335"/>
    </source>
</evidence>
<reference evidence="6" key="1">
    <citation type="journal article" date="2021" name="Open Biol.">
        <title>Shared evolutionary footprints suggest mitochondrial oxidative damage underlies multiple complex I losses in fungi.</title>
        <authorList>
            <person name="Schikora-Tamarit M.A."/>
            <person name="Marcet-Houben M."/>
            <person name="Nosek J."/>
            <person name="Gabaldon T."/>
        </authorList>
    </citation>
    <scope>NUCLEOTIDE SEQUENCE</scope>
    <source>
        <strain evidence="6">CBS2887</strain>
    </source>
</reference>
<keyword evidence="2" id="KW-0539">Nucleus</keyword>
<dbReference type="OrthoDB" id="30195at2759"/>
<dbReference type="GO" id="GO:0032040">
    <property type="term" value="C:small-subunit processome"/>
    <property type="evidence" value="ECO:0007669"/>
    <property type="project" value="UniProtKB-ARBA"/>
</dbReference>
<comment type="similarity">
    <text evidence="3">Belongs to the UTP5 family.</text>
</comment>
<dbReference type="EMBL" id="JAEUBG010003806">
    <property type="protein sequence ID" value="KAH3682284.1"/>
    <property type="molecule type" value="Genomic_DNA"/>
</dbReference>
<keyword evidence="7" id="KW-1185">Reference proteome</keyword>
<feature type="compositionally biased region" description="Acidic residues" evidence="4">
    <location>
        <begin position="681"/>
        <end position="690"/>
    </location>
</feature>
<dbReference type="InterPro" id="IPR052414">
    <property type="entry name" value="U3_snoRNA-assoc_WDR"/>
</dbReference>